<name>A0A918GFS9_9PSEU</name>
<sequence length="61" mass="6429">MGQGVGMVAVTDVDDTSRPGRRGCRARGGHLRQRGRQHRRAAVGTDGPVVFTAVFLVLAGV</sequence>
<feature type="region of interest" description="Disordered" evidence="1">
    <location>
        <begin position="1"/>
        <end position="40"/>
    </location>
</feature>
<gene>
    <name evidence="2" type="ORF">GCM10010171_31500</name>
</gene>
<reference evidence="2" key="1">
    <citation type="journal article" date="2014" name="Int. J. Syst. Evol. Microbiol.">
        <title>Complete genome sequence of Corynebacterium casei LMG S-19264T (=DSM 44701T), isolated from a smear-ripened cheese.</title>
        <authorList>
            <consortium name="US DOE Joint Genome Institute (JGI-PGF)"/>
            <person name="Walter F."/>
            <person name="Albersmeier A."/>
            <person name="Kalinowski J."/>
            <person name="Ruckert C."/>
        </authorList>
    </citation>
    <scope>NUCLEOTIDE SEQUENCE</scope>
    <source>
        <strain evidence="2">JCM 3276</strain>
    </source>
</reference>
<evidence type="ECO:0000256" key="1">
    <source>
        <dbReference type="SAM" id="MobiDB-lite"/>
    </source>
</evidence>
<accession>A0A918GFS9</accession>
<dbReference type="AlphaFoldDB" id="A0A918GFS9"/>
<comment type="caution">
    <text evidence="2">The sequence shown here is derived from an EMBL/GenBank/DDBJ whole genome shotgun (WGS) entry which is preliminary data.</text>
</comment>
<evidence type="ECO:0000313" key="3">
    <source>
        <dbReference type="Proteomes" id="UP000660680"/>
    </source>
</evidence>
<organism evidence="2 3">
    <name type="scientific">Actinokineospora fastidiosa</name>
    <dbReference type="NCBI Taxonomy" id="1816"/>
    <lineage>
        <taxon>Bacteria</taxon>
        <taxon>Bacillati</taxon>
        <taxon>Actinomycetota</taxon>
        <taxon>Actinomycetes</taxon>
        <taxon>Pseudonocardiales</taxon>
        <taxon>Pseudonocardiaceae</taxon>
        <taxon>Actinokineospora</taxon>
    </lineage>
</organism>
<feature type="compositionally biased region" description="Basic residues" evidence="1">
    <location>
        <begin position="19"/>
        <end position="40"/>
    </location>
</feature>
<dbReference type="EMBL" id="BMRB01000002">
    <property type="protein sequence ID" value="GGS34718.1"/>
    <property type="molecule type" value="Genomic_DNA"/>
</dbReference>
<protein>
    <submittedName>
        <fullName evidence="2">Uncharacterized protein</fullName>
    </submittedName>
</protein>
<keyword evidence="3" id="KW-1185">Reference proteome</keyword>
<evidence type="ECO:0000313" key="2">
    <source>
        <dbReference type="EMBL" id="GGS34718.1"/>
    </source>
</evidence>
<dbReference type="Proteomes" id="UP000660680">
    <property type="component" value="Unassembled WGS sequence"/>
</dbReference>
<proteinExistence type="predicted"/>
<reference evidence="2" key="2">
    <citation type="submission" date="2020-09" db="EMBL/GenBank/DDBJ databases">
        <authorList>
            <person name="Sun Q."/>
            <person name="Ohkuma M."/>
        </authorList>
    </citation>
    <scope>NUCLEOTIDE SEQUENCE</scope>
    <source>
        <strain evidence="2">JCM 3276</strain>
    </source>
</reference>